<comment type="function">
    <text evidence="8">Conversion of 1,4-dihydroxy-2-naphthoate (DHNA) to demethylmenaquinone (DMK).</text>
</comment>
<name>A0A1D2KUT6_BROTH</name>
<dbReference type="Gene3D" id="1.10.357.140">
    <property type="entry name" value="UbiA prenyltransferase"/>
    <property type="match status" value="1"/>
</dbReference>
<keyword evidence="3 8" id="KW-1003">Cell membrane</keyword>
<comment type="subcellular location">
    <subcellularLocation>
        <location evidence="8">Cell membrane</location>
        <topology evidence="8">Multi-pass membrane protein</topology>
    </subcellularLocation>
    <subcellularLocation>
        <location evidence="1">Membrane</location>
        <topology evidence="1">Multi-pass membrane protein</topology>
    </subcellularLocation>
</comment>
<dbReference type="UniPathway" id="UPA00079">
    <property type="reaction ID" value="UER00168"/>
</dbReference>
<dbReference type="GO" id="GO:0046428">
    <property type="term" value="F:1,4-dihydroxy-2-naphthoate polyprenyltransferase activity"/>
    <property type="evidence" value="ECO:0007669"/>
    <property type="project" value="UniProtKB-UniRule"/>
</dbReference>
<protein>
    <recommendedName>
        <fullName evidence="8 9">1,4-dihydroxy-2-naphthoate octaprenyltransferase</fullName>
        <shortName evidence="8">DHNA-octaprenyltransferase</shortName>
        <ecNumber evidence="8 9">2.5.1.74</ecNumber>
    </recommendedName>
</protein>
<feature type="transmembrane region" description="Helical" evidence="8">
    <location>
        <begin position="21"/>
        <end position="43"/>
    </location>
</feature>
<evidence type="ECO:0000313" key="10">
    <source>
        <dbReference type="EMBL" id="ATF26750.1"/>
    </source>
</evidence>
<evidence type="ECO:0000256" key="1">
    <source>
        <dbReference type="ARBA" id="ARBA00004141"/>
    </source>
</evidence>
<dbReference type="GO" id="GO:0009234">
    <property type="term" value="P:menaquinone biosynthetic process"/>
    <property type="evidence" value="ECO:0007669"/>
    <property type="project" value="UniProtKB-UniRule"/>
</dbReference>
<comment type="pathway">
    <text evidence="8">Quinol/quinone metabolism; menaquinone biosynthesis; menaquinol from 1,4-dihydroxy-2-naphthoate: step 1/2.</text>
</comment>
<evidence type="ECO:0000256" key="7">
    <source>
        <dbReference type="ARBA" id="ARBA00023136"/>
    </source>
</evidence>
<dbReference type="OrthoDB" id="9767568at2"/>
<evidence type="ECO:0000256" key="3">
    <source>
        <dbReference type="ARBA" id="ARBA00022475"/>
    </source>
</evidence>
<dbReference type="Gene3D" id="1.20.120.1780">
    <property type="entry name" value="UbiA prenyltransferase"/>
    <property type="match status" value="1"/>
</dbReference>
<dbReference type="Pfam" id="PF01040">
    <property type="entry name" value="UbiA"/>
    <property type="match status" value="1"/>
</dbReference>
<dbReference type="CDD" id="cd13962">
    <property type="entry name" value="PT_UbiA_UBIAD1"/>
    <property type="match status" value="1"/>
</dbReference>
<feature type="transmembrane region" description="Helical" evidence="8">
    <location>
        <begin position="99"/>
        <end position="118"/>
    </location>
</feature>
<feature type="transmembrane region" description="Helical" evidence="8">
    <location>
        <begin position="289"/>
        <end position="305"/>
    </location>
</feature>
<dbReference type="InterPro" id="IPR004657">
    <property type="entry name" value="MenA"/>
</dbReference>
<reference evidence="10 11" key="1">
    <citation type="submission" date="2017-09" db="EMBL/GenBank/DDBJ databases">
        <title>Complete Genome Sequences of Two Strains of the Meat Spoilage Bacterium Brochothrix thermosphacta Isolated from Ground Chicken.</title>
        <authorList>
            <person name="Paoli G.C."/>
            <person name="Wijey C."/>
            <person name="Chen C.-Y."/>
            <person name="Nguyen L."/>
            <person name="Yan X."/>
            <person name="Irwin P.L."/>
        </authorList>
    </citation>
    <scope>NUCLEOTIDE SEQUENCE [LARGE SCALE GENOMIC DNA]</scope>
    <source>
        <strain evidence="10 11">BI</strain>
    </source>
</reference>
<keyword evidence="7 8" id="KW-0472">Membrane</keyword>
<evidence type="ECO:0000256" key="6">
    <source>
        <dbReference type="ARBA" id="ARBA00022989"/>
    </source>
</evidence>
<sequence length="306" mass="34229">MKQGQSSKLARITQNKWWKLLRPHTLASSYVPVFVGSAAALHYSTFKVLPFLAMLFAAFLIQTGTNLFNEYYDYKRGHDDENKVGHGGAITKEKMSASLIRNLAILSFLIALLLGVYLCITVSWYLAAIGVISMIVGFLYTGGPLPIAHTPFGELIAGFFMGGIITYLSFFIQTGYLNKTIIFLSFPLIVMIGNMLLANSLRDIEEDTRNGRLTLAILLGRRWATVFYAAMWLFAFGWTWSLVFTMNLTPFLFITLIAVPPALMSIYIFWKQNEVMKMIPGMATCSKAIKYYGLLTALALIIGLAF</sequence>
<evidence type="ECO:0000256" key="5">
    <source>
        <dbReference type="ARBA" id="ARBA00022692"/>
    </source>
</evidence>
<dbReference type="FunFam" id="1.10.357.140:FF:000007">
    <property type="entry name" value="1,4-dihydroxy-2-naphthoate octaprenyltransferase"/>
    <property type="match status" value="1"/>
</dbReference>
<feature type="transmembrane region" description="Helical" evidence="8">
    <location>
        <begin position="181"/>
        <end position="201"/>
    </location>
</feature>
<dbReference type="NCBIfam" id="NF004749">
    <property type="entry name" value="PRK06080.1-1"/>
    <property type="match status" value="1"/>
</dbReference>
<dbReference type="GO" id="GO:0005886">
    <property type="term" value="C:plasma membrane"/>
    <property type="evidence" value="ECO:0007669"/>
    <property type="project" value="UniProtKB-SubCell"/>
</dbReference>
<evidence type="ECO:0000256" key="9">
    <source>
        <dbReference type="NCBIfam" id="TIGR00751"/>
    </source>
</evidence>
<dbReference type="RefSeq" id="WP_051457255.1">
    <property type="nucleotide sequence ID" value="NZ_CBCPHX010000001.1"/>
</dbReference>
<dbReference type="Proteomes" id="UP000243591">
    <property type="component" value="Chromosome"/>
</dbReference>
<keyword evidence="6 8" id="KW-1133">Transmembrane helix</keyword>
<dbReference type="PANTHER" id="PTHR13929">
    <property type="entry name" value="1,4-DIHYDROXY-2-NAPHTHOATE OCTAPRENYLTRANSFERASE"/>
    <property type="match status" value="1"/>
</dbReference>
<dbReference type="PANTHER" id="PTHR13929:SF0">
    <property type="entry name" value="UBIA PRENYLTRANSFERASE DOMAIN-CONTAINING PROTEIN 1"/>
    <property type="match status" value="1"/>
</dbReference>
<dbReference type="InterPro" id="IPR044878">
    <property type="entry name" value="UbiA_sf"/>
</dbReference>
<dbReference type="EMBL" id="CP023483">
    <property type="protein sequence ID" value="ATF26750.1"/>
    <property type="molecule type" value="Genomic_DNA"/>
</dbReference>
<dbReference type="STRING" id="2756.BFR44_05495"/>
<keyword evidence="5 8" id="KW-0812">Transmembrane</keyword>
<dbReference type="AlphaFoldDB" id="A0A1D2KUT6"/>
<evidence type="ECO:0000256" key="2">
    <source>
        <dbReference type="ARBA" id="ARBA00022428"/>
    </source>
</evidence>
<comment type="similarity">
    <text evidence="8">Belongs to the MenA family. Type 1 subfamily.</text>
</comment>
<dbReference type="PIRSF" id="PIRSF005355">
    <property type="entry name" value="UBIAD1"/>
    <property type="match status" value="1"/>
</dbReference>
<comment type="catalytic activity">
    <reaction evidence="8">
        <text>an all-trans-polyprenyl diphosphate + 1,4-dihydroxy-2-naphthoate + H(+) = a 2-demethylmenaquinol + CO2 + diphosphate</text>
        <dbReference type="Rhea" id="RHEA:26478"/>
        <dbReference type="Rhea" id="RHEA-COMP:9563"/>
        <dbReference type="Rhea" id="RHEA-COMP:9564"/>
        <dbReference type="ChEBI" id="CHEBI:11173"/>
        <dbReference type="ChEBI" id="CHEBI:15378"/>
        <dbReference type="ChEBI" id="CHEBI:16526"/>
        <dbReference type="ChEBI" id="CHEBI:33019"/>
        <dbReference type="ChEBI" id="CHEBI:55437"/>
        <dbReference type="ChEBI" id="CHEBI:58914"/>
        <dbReference type="EC" id="2.5.1.74"/>
    </reaction>
</comment>
<feature type="transmembrane region" description="Helical" evidence="8">
    <location>
        <begin position="155"/>
        <end position="175"/>
    </location>
</feature>
<dbReference type="KEGG" id="bths:CNY62_10540"/>
<feature type="transmembrane region" description="Helical" evidence="8">
    <location>
        <begin position="49"/>
        <end position="68"/>
    </location>
</feature>
<dbReference type="InterPro" id="IPR000537">
    <property type="entry name" value="UbiA_prenyltransferase"/>
</dbReference>
<feature type="transmembrane region" description="Helical" evidence="8">
    <location>
        <begin position="222"/>
        <end position="244"/>
    </location>
</feature>
<keyword evidence="2 8" id="KW-0474">Menaquinone biosynthesis</keyword>
<dbReference type="NCBIfam" id="TIGR00751">
    <property type="entry name" value="menA"/>
    <property type="match status" value="1"/>
</dbReference>
<evidence type="ECO:0000313" key="11">
    <source>
        <dbReference type="Proteomes" id="UP000243591"/>
    </source>
</evidence>
<accession>A0A1D2KUT6</accession>
<dbReference type="HAMAP" id="MF_01937">
    <property type="entry name" value="MenA_1"/>
    <property type="match status" value="1"/>
</dbReference>
<dbReference type="InterPro" id="IPR026046">
    <property type="entry name" value="UBIAD1"/>
</dbReference>
<feature type="transmembrane region" description="Helical" evidence="8">
    <location>
        <begin position="250"/>
        <end position="269"/>
    </location>
</feature>
<proteinExistence type="inferred from homology"/>
<gene>
    <name evidence="8" type="primary">menA</name>
    <name evidence="10" type="ORF">CNY62_10540</name>
</gene>
<dbReference type="EC" id="2.5.1.74" evidence="8 9"/>
<evidence type="ECO:0000256" key="8">
    <source>
        <dbReference type="HAMAP-Rule" id="MF_01937"/>
    </source>
</evidence>
<organism evidence="10 11">
    <name type="scientific">Brochothrix thermosphacta</name>
    <name type="common">Microbacterium thermosphactum</name>
    <dbReference type="NCBI Taxonomy" id="2756"/>
    <lineage>
        <taxon>Bacteria</taxon>
        <taxon>Bacillati</taxon>
        <taxon>Bacillota</taxon>
        <taxon>Bacilli</taxon>
        <taxon>Bacillales</taxon>
        <taxon>Listeriaceae</taxon>
        <taxon>Brochothrix</taxon>
    </lineage>
</organism>
<evidence type="ECO:0000256" key="4">
    <source>
        <dbReference type="ARBA" id="ARBA00022679"/>
    </source>
</evidence>
<keyword evidence="4 8" id="KW-0808">Transferase</keyword>
<feature type="transmembrane region" description="Helical" evidence="8">
    <location>
        <begin position="124"/>
        <end position="143"/>
    </location>
</feature>
<keyword evidence="11" id="KW-1185">Reference proteome</keyword>
<dbReference type="GO" id="GO:0042371">
    <property type="term" value="P:vitamin K biosynthetic process"/>
    <property type="evidence" value="ECO:0007669"/>
    <property type="project" value="TreeGrafter"/>
</dbReference>